<dbReference type="Proteomes" id="UP000198287">
    <property type="component" value="Unassembled WGS sequence"/>
</dbReference>
<evidence type="ECO:0000256" key="7">
    <source>
        <dbReference type="ARBA" id="ARBA00038959"/>
    </source>
</evidence>
<evidence type="ECO:0000256" key="10">
    <source>
        <dbReference type="ARBA" id="ARBA00042309"/>
    </source>
</evidence>
<comment type="similarity">
    <text evidence="2">Belongs to the short-chain dehydrogenases/reductases (SDR) family.</text>
</comment>
<evidence type="ECO:0000313" key="15">
    <source>
        <dbReference type="EMBL" id="OXA40442.1"/>
    </source>
</evidence>
<evidence type="ECO:0000256" key="8">
    <source>
        <dbReference type="ARBA" id="ARBA00039194"/>
    </source>
</evidence>
<gene>
    <name evidence="15" type="ORF">Fcan01_24776</name>
</gene>
<dbReference type="InterPro" id="IPR020904">
    <property type="entry name" value="Sc_DH/Rdtase_CS"/>
</dbReference>
<evidence type="ECO:0000256" key="13">
    <source>
        <dbReference type="ARBA" id="ARBA00043199"/>
    </source>
</evidence>
<dbReference type="OrthoDB" id="1888931at2759"/>
<proteinExistence type="inferred from homology"/>
<evidence type="ECO:0000256" key="5">
    <source>
        <dbReference type="ARBA" id="ARBA00034698"/>
    </source>
</evidence>
<dbReference type="InterPro" id="IPR051122">
    <property type="entry name" value="SDR_DHRS6-like"/>
</dbReference>
<dbReference type="FunFam" id="3.40.50.720:FF:000084">
    <property type="entry name" value="Short-chain dehydrogenase reductase"/>
    <property type="match status" value="1"/>
</dbReference>
<name>A0A226D4G5_FOLCA</name>
<organism evidence="15 16">
    <name type="scientific">Folsomia candida</name>
    <name type="common">Springtail</name>
    <dbReference type="NCBI Taxonomy" id="158441"/>
    <lineage>
        <taxon>Eukaryota</taxon>
        <taxon>Metazoa</taxon>
        <taxon>Ecdysozoa</taxon>
        <taxon>Arthropoda</taxon>
        <taxon>Hexapoda</taxon>
        <taxon>Collembola</taxon>
        <taxon>Entomobryomorpha</taxon>
        <taxon>Isotomoidea</taxon>
        <taxon>Isotomidae</taxon>
        <taxon>Proisotominae</taxon>
        <taxon>Folsomia</taxon>
    </lineage>
</organism>
<dbReference type="PROSITE" id="PS00061">
    <property type="entry name" value="ADH_SHORT"/>
    <property type="match status" value="1"/>
</dbReference>
<keyword evidence="16" id="KW-1185">Reference proteome</keyword>
<evidence type="ECO:0000256" key="12">
    <source>
        <dbReference type="ARBA" id="ARBA00043083"/>
    </source>
</evidence>
<dbReference type="Gene3D" id="3.40.50.720">
    <property type="entry name" value="NAD(P)-binding Rossmann-like Domain"/>
    <property type="match status" value="1"/>
</dbReference>
<dbReference type="InterPro" id="IPR002347">
    <property type="entry name" value="SDR_fam"/>
</dbReference>
<dbReference type="PRINTS" id="PR00081">
    <property type="entry name" value="GDHRDH"/>
</dbReference>
<dbReference type="SUPFAM" id="SSF51735">
    <property type="entry name" value="NAD(P)-binding Rossmann-fold domains"/>
    <property type="match status" value="1"/>
</dbReference>
<comment type="caution">
    <text evidence="15">The sequence shown here is derived from an EMBL/GenBank/DDBJ whole genome shotgun (WGS) entry which is preliminary data.</text>
</comment>
<sequence>MVGRLQGKKVVITGAGAGIGRASALLFAKEGALVYPTDRDLDLVTQLVGTPGIVKAIRLDILKKEDVDAVAKEIGRVDVLFNCAGWVPGGSILETSDATWDQAMNLNVKGAFWMSQAFIPLSLAEKKGLSIVNMSSAASSIKGVPNRCAYSVSKGALIALTKSIAADFVGQAIRANNICPGTVDTPSFRGRVNDSADPDQAMKDFIARQKMGRLGTAEEIAALALYLACDESVYVTGQEFIIDGGWCL</sequence>
<comment type="pathway">
    <text evidence="5">Amino-acid metabolism.</text>
</comment>
<comment type="pathway">
    <text evidence="1">Siderophore biosynthesis.</text>
</comment>
<dbReference type="GO" id="GO:0003858">
    <property type="term" value="F:3-hydroxybutyrate dehydrogenase activity"/>
    <property type="evidence" value="ECO:0007669"/>
    <property type="project" value="UniProtKB-EC"/>
</dbReference>
<evidence type="ECO:0000256" key="6">
    <source>
        <dbReference type="ARBA" id="ARBA00038956"/>
    </source>
</evidence>
<evidence type="ECO:0000256" key="11">
    <source>
        <dbReference type="ARBA" id="ARBA00042565"/>
    </source>
</evidence>
<evidence type="ECO:0000256" key="1">
    <source>
        <dbReference type="ARBA" id="ARBA00004924"/>
    </source>
</evidence>
<dbReference type="PRINTS" id="PR00080">
    <property type="entry name" value="SDRFAMILY"/>
</dbReference>
<dbReference type="GO" id="GO:0016617">
    <property type="term" value="F:4-oxoproline reductase activity"/>
    <property type="evidence" value="ECO:0007669"/>
    <property type="project" value="UniProtKB-EC"/>
</dbReference>
<keyword evidence="4" id="KW-0520">NAD</keyword>
<dbReference type="STRING" id="158441.A0A226D4G5"/>
<evidence type="ECO:0000256" key="9">
    <source>
        <dbReference type="ARBA" id="ARBA00041727"/>
    </source>
</evidence>
<evidence type="ECO:0000313" key="16">
    <source>
        <dbReference type="Proteomes" id="UP000198287"/>
    </source>
</evidence>
<dbReference type="PANTHER" id="PTHR43477">
    <property type="entry name" value="DIHYDROANTICAPSIN 7-DEHYDROGENASE"/>
    <property type="match status" value="1"/>
</dbReference>
<evidence type="ECO:0000256" key="2">
    <source>
        <dbReference type="ARBA" id="ARBA00006484"/>
    </source>
</evidence>
<dbReference type="EC" id="1.1.1.104" evidence="6"/>
<dbReference type="EC" id="1.1.1.30" evidence="7"/>
<evidence type="ECO:0000256" key="14">
    <source>
        <dbReference type="ARBA" id="ARBA00049550"/>
    </source>
</evidence>
<dbReference type="AlphaFoldDB" id="A0A226D4G5"/>
<dbReference type="GO" id="GO:0005737">
    <property type="term" value="C:cytoplasm"/>
    <property type="evidence" value="ECO:0007669"/>
    <property type="project" value="TreeGrafter"/>
</dbReference>
<reference evidence="15 16" key="1">
    <citation type="submission" date="2015-12" db="EMBL/GenBank/DDBJ databases">
        <title>The genome of Folsomia candida.</title>
        <authorList>
            <person name="Faddeeva A."/>
            <person name="Derks M.F."/>
            <person name="Anvar Y."/>
            <person name="Smit S."/>
            <person name="Van Straalen N."/>
            <person name="Roelofs D."/>
        </authorList>
    </citation>
    <scope>NUCLEOTIDE SEQUENCE [LARGE SCALE GENOMIC DNA]</scope>
    <source>
        <strain evidence="15 16">VU population</strain>
        <tissue evidence="15">Whole body</tissue>
    </source>
</reference>
<keyword evidence="3" id="KW-0560">Oxidoreductase</keyword>
<dbReference type="Pfam" id="PF13561">
    <property type="entry name" value="adh_short_C2"/>
    <property type="match status" value="1"/>
</dbReference>
<dbReference type="GO" id="GO:0019290">
    <property type="term" value="P:siderophore biosynthetic process"/>
    <property type="evidence" value="ECO:0007669"/>
    <property type="project" value="TreeGrafter"/>
</dbReference>
<dbReference type="InterPro" id="IPR036291">
    <property type="entry name" value="NAD(P)-bd_dom_sf"/>
</dbReference>
<accession>A0A226D4G5</accession>
<protein>
    <recommendedName>
        <fullName evidence="8">Dehydrogenase/reductase SDR family member 6</fullName>
        <ecNumber evidence="6">1.1.1.104</ecNumber>
        <ecNumber evidence="7">1.1.1.30</ecNumber>
    </recommendedName>
    <alternativeName>
        <fullName evidence="12">(R)-beta-hydroxybutyrate dehydrogenase</fullName>
    </alternativeName>
    <alternativeName>
        <fullName evidence="10">3-hydroxybutyrate dehydrogenase type 2</fullName>
    </alternativeName>
    <alternativeName>
        <fullName evidence="13">4-oxo-L-proline reductase</fullName>
    </alternativeName>
    <alternativeName>
        <fullName evidence="11">Oxidoreductase UCPA</fullName>
    </alternativeName>
    <alternativeName>
        <fullName evidence="9">Short chain dehydrogenase/reductase family 15C member 1</fullName>
    </alternativeName>
</protein>
<comment type="catalytic activity">
    <reaction evidence="14">
        <text>(R)-3-hydroxybutanoate + NAD(+) = acetoacetate + NADH + H(+)</text>
        <dbReference type="Rhea" id="RHEA:20521"/>
        <dbReference type="ChEBI" id="CHEBI:10983"/>
        <dbReference type="ChEBI" id="CHEBI:13705"/>
        <dbReference type="ChEBI" id="CHEBI:15378"/>
        <dbReference type="ChEBI" id="CHEBI:57540"/>
        <dbReference type="ChEBI" id="CHEBI:57945"/>
        <dbReference type="EC" id="1.1.1.30"/>
    </reaction>
</comment>
<evidence type="ECO:0000256" key="3">
    <source>
        <dbReference type="ARBA" id="ARBA00023002"/>
    </source>
</evidence>
<dbReference type="OMA" id="YMTGTDF"/>
<dbReference type="EMBL" id="LNIX01000033">
    <property type="protein sequence ID" value="OXA40442.1"/>
    <property type="molecule type" value="Genomic_DNA"/>
</dbReference>
<evidence type="ECO:0000256" key="4">
    <source>
        <dbReference type="ARBA" id="ARBA00023027"/>
    </source>
</evidence>
<dbReference type="PANTHER" id="PTHR43477:SF4">
    <property type="entry name" value="DEHYDROGENASE_REDUCTASE SDR FAMILY MEMBER 6"/>
    <property type="match status" value="1"/>
</dbReference>